<dbReference type="OrthoDB" id="191465at2"/>
<keyword evidence="6" id="KW-0119">Carbohydrate metabolism</keyword>
<dbReference type="InterPro" id="IPR042213">
    <property type="entry name" value="NBD_C_sf"/>
</dbReference>
<dbReference type="AlphaFoldDB" id="A0A1H0IV79"/>
<gene>
    <name evidence="9" type="ORF">SAMN04487951_1226</name>
</gene>
<dbReference type="GO" id="GO:0016301">
    <property type="term" value="F:kinase activity"/>
    <property type="evidence" value="ECO:0007669"/>
    <property type="project" value="UniProtKB-KW"/>
</dbReference>
<dbReference type="Pfam" id="PF17042">
    <property type="entry name" value="NBD_C"/>
    <property type="match status" value="1"/>
</dbReference>
<reference evidence="10" key="1">
    <citation type="submission" date="2016-10" db="EMBL/GenBank/DDBJ databases">
        <authorList>
            <person name="Varghese N."/>
            <person name="Submissions S."/>
        </authorList>
    </citation>
    <scope>NUCLEOTIDE SEQUENCE [LARGE SCALE GENOMIC DNA]</scope>
    <source>
        <strain evidence="10">CGMCC 1.6494</strain>
    </source>
</reference>
<evidence type="ECO:0000313" key="9">
    <source>
        <dbReference type="EMBL" id="SDO34941.1"/>
    </source>
</evidence>
<evidence type="ECO:0000313" key="10">
    <source>
        <dbReference type="Proteomes" id="UP000199677"/>
    </source>
</evidence>
<keyword evidence="2" id="KW-0808">Transferase</keyword>
<evidence type="ECO:0000256" key="4">
    <source>
        <dbReference type="ARBA" id="ARBA00022777"/>
    </source>
</evidence>
<dbReference type="GO" id="GO:0005524">
    <property type="term" value="F:ATP binding"/>
    <property type="evidence" value="ECO:0007669"/>
    <property type="project" value="UniProtKB-KW"/>
</dbReference>
<dbReference type="Pfam" id="PF07005">
    <property type="entry name" value="SBD_N"/>
    <property type="match status" value="1"/>
</dbReference>
<dbReference type="InterPro" id="IPR010737">
    <property type="entry name" value="4-carb_acid_sugar_kinase_N"/>
</dbReference>
<keyword evidence="5" id="KW-0067">ATP-binding</keyword>
<dbReference type="Gene3D" id="3.40.50.10840">
    <property type="entry name" value="Putative sugar-binding, N-terminal domain"/>
    <property type="match status" value="1"/>
</dbReference>
<dbReference type="SUPFAM" id="SSF142764">
    <property type="entry name" value="YgbK-like"/>
    <property type="match status" value="1"/>
</dbReference>
<keyword evidence="3" id="KW-0547">Nucleotide-binding</keyword>
<dbReference type="InterPro" id="IPR031475">
    <property type="entry name" value="NBD_C"/>
</dbReference>
<evidence type="ECO:0000256" key="3">
    <source>
        <dbReference type="ARBA" id="ARBA00022741"/>
    </source>
</evidence>
<comment type="similarity">
    <text evidence="1">Belongs to the four-carbon acid sugar kinase family.</text>
</comment>
<organism evidence="9 10">
    <name type="scientific">Vreelandella arcis</name>
    <dbReference type="NCBI Taxonomy" id="416873"/>
    <lineage>
        <taxon>Bacteria</taxon>
        <taxon>Pseudomonadati</taxon>
        <taxon>Pseudomonadota</taxon>
        <taxon>Gammaproteobacteria</taxon>
        <taxon>Oceanospirillales</taxon>
        <taxon>Halomonadaceae</taxon>
        <taxon>Vreelandella</taxon>
    </lineage>
</organism>
<keyword evidence="4" id="KW-0418">Kinase</keyword>
<evidence type="ECO:0000259" key="7">
    <source>
        <dbReference type="Pfam" id="PF07005"/>
    </source>
</evidence>
<feature type="domain" description="Four-carbon acid sugar kinase nucleotide binding" evidence="8">
    <location>
        <begin position="243"/>
        <end position="387"/>
    </location>
</feature>
<protein>
    <submittedName>
        <fullName evidence="9">Uncharacterized conserved protein YgbK, DUF1537 family</fullName>
    </submittedName>
</protein>
<dbReference type="Gene3D" id="3.40.980.20">
    <property type="entry name" value="Four-carbon acid sugar kinase, nucleotide binding domain"/>
    <property type="match status" value="1"/>
</dbReference>
<dbReference type="STRING" id="416873.SAMN04487951_1226"/>
<evidence type="ECO:0000256" key="5">
    <source>
        <dbReference type="ARBA" id="ARBA00022840"/>
    </source>
</evidence>
<sequence>MSVCRVAVIADDLSGALDATAPFASRGADARVVIGLEVLAATLEAWQGQWPEVIAVNTESRHLQAEGAALRVSEAARLLKQAAPQQWFKKVDSTLRGQVVAECRALREALGTPLLLVPAVPAQGRIVRDAKVWVDGIPLADTAYQQDARSAPLVGPIDRAFAASGMPLHRYCLGREAPLPQEDCVADAESDEELYALYDEVLKESYSRAMAGAAGLATAIAQRCFGSSGAHTRSLHNVSTVLYAVGSRSPRAAEQLQQLCQRVPDLVVVEACREPSAAPCARPGNRHALSACVVVPGTSETERTASQVAEAMAASVADIMSYWRGDEACLQFLTGGDIAMAVLSRQGVRYITVESEWSPGVALGYLDGDPRRRVMTKAGGFGDPQLLVRLHHQFRPIRPPKGRGKNE</sequence>
<evidence type="ECO:0000256" key="1">
    <source>
        <dbReference type="ARBA" id="ARBA00005715"/>
    </source>
</evidence>
<evidence type="ECO:0000256" key="6">
    <source>
        <dbReference type="ARBA" id="ARBA00023277"/>
    </source>
</evidence>
<dbReference type="EMBL" id="FNII01000022">
    <property type="protein sequence ID" value="SDO34941.1"/>
    <property type="molecule type" value="Genomic_DNA"/>
</dbReference>
<dbReference type="RefSeq" id="WP_089708102.1">
    <property type="nucleotide sequence ID" value="NZ_FNII01000022.1"/>
</dbReference>
<dbReference type="InterPro" id="IPR037051">
    <property type="entry name" value="4-carb_acid_sugar_kinase_N_sf"/>
</dbReference>
<dbReference type="Proteomes" id="UP000199677">
    <property type="component" value="Unassembled WGS sequence"/>
</dbReference>
<accession>A0A1H0IV79</accession>
<evidence type="ECO:0000256" key="2">
    <source>
        <dbReference type="ARBA" id="ARBA00022679"/>
    </source>
</evidence>
<feature type="domain" description="Four-carbon acid sugar kinase N-terminal" evidence="7">
    <location>
        <begin position="7"/>
        <end position="219"/>
    </location>
</feature>
<proteinExistence type="inferred from homology"/>
<keyword evidence="10" id="KW-1185">Reference proteome</keyword>
<name>A0A1H0IV79_9GAMM</name>
<evidence type="ECO:0000259" key="8">
    <source>
        <dbReference type="Pfam" id="PF17042"/>
    </source>
</evidence>